<dbReference type="AlphaFoldDB" id="A0A4Z0BDR2"/>
<dbReference type="EMBL" id="SMLK01000011">
    <property type="protein sequence ID" value="TFY96613.1"/>
    <property type="molecule type" value="Genomic_DNA"/>
</dbReference>
<comment type="caution">
    <text evidence="2">The sequence shown here is derived from an EMBL/GenBank/DDBJ whole genome shotgun (WGS) entry which is preliminary data.</text>
</comment>
<gene>
    <name evidence="2" type="ORF">EZ216_20395</name>
</gene>
<feature type="signal peptide" evidence="1">
    <location>
        <begin position="1"/>
        <end position="21"/>
    </location>
</feature>
<name>A0A4Z0BDR2_9BURK</name>
<evidence type="ECO:0000256" key="1">
    <source>
        <dbReference type="SAM" id="SignalP"/>
    </source>
</evidence>
<accession>A0A4Z0BDR2</accession>
<proteinExistence type="predicted"/>
<evidence type="ECO:0008006" key="4">
    <source>
        <dbReference type="Google" id="ProtNLM"/>
    </source>
</evidence>
<dbReference type="Proteomes" id="UP000297839">
    <property type="component" value="Unassembled WGS sequence"/>
</dbReference>
<keyword evidence="3" id="KW-1185">Reference proteome</keyword>
<organism evidence="2 3">
    <name type="scientific">Ramlibacter humi</name>
    <dbReference type="NCBI Taxonomy" id="2530451"/>
    <lineage>
        <taxon>Bacteria</taxon>
        <taxon>Pseudomonadati</taxon>
        <taxon>Pseudomonadota</taxon>
        <taxon>Betaproteobacteria</taxon>
        <taxon>Burkholderiales</taxon>
        <taxon>Comamonadaceae</taxon>
        <taxon>Ramlibacter</taxon>
    </lineage>
</organism>
<keyword evidence="1" id="KW-0732">Signal</keyword>
<reference evidence="2 3" key="1">
    <citation type="submission" date="2019-03" db="EMBL/GenBank/DDBJ databases">
        <title>Ramlibacter sp. 18x22-1, whole genome shotgun sequence.</title>
        <authorList>
            <person name="Zhang X."/>
            <person name="Feng G."/>
            <person name="Zhu H."/>
        </authorList>
    </citation>
    <scope>NUCLEOTIDE SEQUENCE [LARGE SCALE GENOMIC DNA]</scope>
    <source>
        <strain evidence="2 3">18x22-1</strain>
    </source>
</reference>
<dbReference type="OrthoDB" id="8908847at2"/>
<protein>
    <recommendedName>
        <fullName evidence="4">DUF481 domain-containing protein</fullName>
    </recommendedName>
</protein>
<feature type="chain" id="PRO_5021220141" description="DUF481 domain-containing protein" evidence="1">
    <location>
        <begin position="22"/>
        <end position="267"/>
    </location>
</feature>
<evidence type="ECO:0000313" key="2">
    <source>
        <dbReference type="EMBL" id="TFY96613.1"/>
    </source>
</evidence>
<sequence>MPASRITVAVLLACASAGTWAQPSPWSYEVTGSVLHRRLVERTATGGTLLTETGPLARVQLQATHPLPGDGAFAVRGELAGGDLDYDGRTQAGAPLRTTTRHVEGGASFLVRPHAPAPWGELWAGAGWQRQYRGIRGTAVAGGLAETADAVWLVLRWRSPEWQGPAGWWIRAEPEVRASLAHNLKVDFHGVLDTTSLEAGQQRAIVLRLVATAPDSPWSWGLEWRRLSQAASLPVPVSLRGVPVPGTTLFQPKLSTRDLGLTLTRRF</sequence>
<dbReference type="RefSeq" id="WP_135251641.1">
    <property type="nucleotide sequence ID" value="NZ_SMLK01000011.1"/>
</dbReference>
<evidence type="ECO:0000313" key="3">
    <source>
        <dbReference type="Proteomes" id="UP000297839"/>
    </source>
</evidence>